<sequence length="94" mass="10740">MALLGYLHRDMLNRVLKYGDYVVWSNGKYNQKMKIGSVIDSTPMKVRINVIDENRTTLAKPTNMIVITDQIRANIEGNVGVNMDLEATRNKEIK</sequence>
<dbReference type="InterPro" id="IPR055629">
    <property type="entry name" value="DUF7205"/>
</dbReference>
<name>A0A679FI41_9CAUD</name>
<keyword evidence="2" id="KW-1185">Reference proteome</keyword>
<dbReference type="Proteomes" id="UP000479051">
    <property type="component" value="Segment"/>
</dbReference>
<dbReference type="GeneID" id="55603570"/>
<organism evidence="1 2">
    <name type="scientific">Cronobacter phage vB_CsaP_009</name>
    <dbReference type="NCBI Taxonomy" id="2699738"/>
    <lineage>
        <taxon>Viruses</taxon>
        <taxon>Duplodnaviria</taxon>
        <taxon>Heunggongvirae</taxon>
        <taxon>Uroviricota</taxon>
        <taxon>Caudoviricetes</taxon>
        <taxon>Grimontviridae</taxon>
        <taxon>Privateervirus</taxon>
        <taxon>Privateervirus pv009</taxon>
    </lineage>
</organism>
<evidence type="ECO:0000313" key="1">
    <source>
        <dbReference type="EMBL" id="BBU72782.1"/>
    </source>
</evidence>
<evidence type="ECO:0000313" key="2">
    <source>
        <dbReference type="Proteomes" id="UP000479051"/>
    </source>
</evidence>
<protein>
    <submittedName>
        <fullName evidence="1">Uncharacterized protein</fullName>
    </submittedName>
</protein>
<dbReference type="KEGG" id="vg:55603570"/>
<accession>A0A679FI41</accession>
<reference evidence="1 2" key="1">
    <citation type="submission" date="2020-01" db="EMBL/GenBank/DDBJ databases">
        <title>Isolation, characterization and genomic analysis of a lytic bacteriophage vB_CsaP_009 infecting Cronobacter.</title>
        <authorList>
            <person name="Soleimani-Delfan A."/>
            <person name="Shahin K."/>
            <person name="Barazandeh M."/>
            <person name="Komijani M."/>
        </authorList>
    </citation>
    <scope>NUCLEOTIDE SEQUENCE [LARGE SCALE GENOMIC DNA]</scope>
</reference>
<dbReference type="Pfam" id="PF23835">
    <property type="entry name" value="DUF7205"/>
    <property type="match status" value="1"/>
</dbReference>
<proteinExistence type="predicted"/>
<dbReference type="RefSeq" id="YP_009833515.1">
    <property type="nucleotide sequence ID" value="NC_048664.1"/>
</dbReference>
<dbReference type="EMBL" id="LC519601">
    <property type="protein sequence ID" value="BBU72782.1"/>
    <property type="molecule type" value="Genomic_DNA"/>
</dbReference>